<dbReference type="Gene3D" id="3.55.50.30">
    <property type="match status" value="1"/>
</dbReference>
<dbReference type="InterPro" id="IPR012373">
    <property type="entry name" value="Ferrdict_sens_TM"/>
</dbReference>
<dbReference type="Pfam" id="PF16344">
    <property type="entry name" value="FecR_C"/>
    <property type="match status" value="1"/>
</dbReference>
<feature type="domain" description="Protein FecR C-terminal" evidence="2">
    <location>
        <begin position="242"/>
        <end position="310"/>
    </location>
</feature>
<dbReference type="PANTHER" id="PTHR30273:SF2">
    <property type="entry name" value="PROTEIN FECR"/>
    <property type="match status" value="1"/>
</dbReference>
<comment type="caution">
    <text evidence="3">The sequence shown here is derived from an EMBL/GenBank/DDBJ whole genome shotgun (WGS) entry which is preliminary data.</text>
</comment>
<dbReference type="InterPro" id="IPR006860">
    <property type="entry name" value="FecR"/>
</dbReference>
<dbReference type="EMBL" id="QRZF01000002">
    <property type="protein sequence ID" value="RGV57342.1"/>
    <property type="molecule type" value="Genomic_DNA"/>
</dbReference>
<dbReference type="InterPro" id="IPR032508">
    <property type="entry name" value="FecR_C"/>
</dbReference>
<evidence type="ECO:0000313" key="3">
    <source>
        <dbReference type="EMBL" id="RGV57342.1"/>
    </source>
</evidence>
<dbReference type="RefSeq" id="WP_022393350.1">
    <property type="nucleotide sequence ID" value="NZ_QRZF01000002.1"/>
</dbReference>
<evidence type="ECO:0000259" key="1">
    <source>
        <dbReference type="Pfam" id="PF04773"/>
    </source>
</evidence>
<evidence type="ECO:0000313" key="4">
    <source>
        <dbReference type="Proteomes" id="UP000283850"/>
    </source>
</evidence>
<dbReference type="GO" id="GO:0016989">
    <property type="term" value="F:sigma factor antagonist activity"/>
    <property type="evidence" value="ECO:0007669"/>
    <property type="project" value="TreeGrafter"/>
</dbReference>
<protein>
    <submittedName>
        <fullName evidence="3">FecR family protein</fullName>
    </submittedName>
</protein>
<dbReference type="Gene3D" id="2.60.120.1440">
    <property type="match status" value="1"/>
</dbReference>
<dbReference type="AlphaFoldDB" id="A0A412YJ01"/>
<dbReference type="Pfam" id="PF04773">
    <property type="entry name" value="FecR"/>
    <property type="match status" value="1"/>
</dbReference>
<accession>A0A412YJ01</accession>
<dbReference type="FunFam" id="2.60.120.1440:FF:000001">
    <property type="entry name" value="Putative anti-sigma factor"/>
    <property type="match status" value="1"/>
</dbReference>
<dbReference type="Proteomes" id="UP000283850">
    <property type="component" value="Unassembled WGS sequence"/>
</dbReference>
<feature type="domain" description="FecR protein" evidence="1">
    <location>
        <begin position="103"/>
        <end position="198"/>
    </location>
</feature>
<sequence length="313" mass="36328">MDRELLYNFFKGNATLEEGMKIKAWVEASEENERTFYKERELFNTLLLHNPLPEKKSSVFKLSIFKKIKSDGLKIAVVVILTLAFSYLYQGYKNRRADVIMSTISVPEGQRTHLTLPDGTTVWLNARTTIQYPSSFNKKKRVVILQGEAYFDVKRNEDKPFVVQTSVCDVEVLGTKFNVNAYPELKKFEATLMHGSVKVIPKANPSQVVILKPEHKLSLENGKLNITRVENFDPYRWKEGLICFTDESFLNIMKDFEKYYGVKIVMENEKVGESHFTGKFRLSDGIDYALRILQGNLKFQYEKDNEKQIIHIR</sequence>
<proteinExistence type="predicted"/>
<evidence type="ECO:0000259" key="2">
    <source>
        <dbReference type="Pfam" id="PF16344"/>
    </source>
</evidence>
<dbReference type="PANTHER" id="PTHR30273">
    <property type="entry name" value="PERIPLASMIC SIGNAL SENSOR AND SIGMA FACTOR ACTIVATOR FECR-RELATED"/>
    <property type="match status" value="1"/>
</dbReference>
<reference evidence="3 4" key="1">
    <citation type="submission" date="2018-08" db="EMBL/GenBank/DDBJ databases">
        <title>A genome reference for cultivated species of the human gut microbiota.</title>
        <authorList>
            <person name="Zou Y."/>
            <person name="Xue W."/>
            <person name="Luo G."/>
        </authorList>
    </citation>
    <scope>NUCLEOTIDE SEQUENCE [LARGE SCALE GENOMIC DNA]</scope>
    <source>
        <strain evidence="3 4">AF14-32</strain>
    </source>
</reference>
<dbReference type="PIRSF" id="PIRSF018266">
    <property type="entry name" value="FecR"/>
    <property type="match status" value="1"/>
</dbReference>
<gene>
    <name evidence="3" type="ORF">DWW10_04700</name>
</gene>
<name>A0A412YJ01_9BACE</name>
<organism evidence="3 4">
    <name type="scientific">Bacteroides intestinalis</name>
    <dbReference type="NCBI Taxonomy" id="329854"/>
    <lineage>
        <taxon>Bacteria</taxon>
        <taxon>Pseudomonadati</taxon>
        <taxon>Bacteroidota</taxon>
        <taxon>Bacteroidia</taxon>
        <taxon>Bacteroidales</taxon>
        <taxon>Bacteroidaceae</taxon>
        <taxon>Bacteroides</taxon>
    </lineage>
</organism>